<dbReference type="OrthoDB" id="462803at2"/>
<dbReference type="EMBL" id="CP003614">
    <property type="protein sequence ID" value="AFZ05891.1"/>
    <property type="molecule type" value="Genomic_DNA"/>
</dbReference>
<dbReference type="HOGENOM" id="CLU_1068936_0_0_3"/>
<evidence type="ECO:0000313" key="2">
    <source>
        <dbReference type="Proteomes" id="UP000010478"/>
    </source>
</evidence>
<dbReference type="AlphaFoldDB" id="K9VD82"/>
<gene>
    <name evidence="1" type="ORF">Osc7112_1360</name>
</gene>
<evidence type="ECO:0000313" key="1">
    <source>
        <dbReference type="EMBL" id="AFZ05891.1"/>
    </source>
</evidence>
<protein>
    <submittedName>
        <fullName evidence="1">Uncharacterized protein</fullName>
    </submittedName>
</protein>
<sequence length="260" mass="30428">MTVTTENSIRALLSNTEEVMLGELSLIKHSLEKLFESDEARIPKEESFKYLLKIVEVSERIRAAKYPRQKSDIYYSEYRPFFSELKAKYSEFLARDTFKEIEAHEKYMDGFRELIIALGIMLFAFEEIDRVRQYGALYTGMVGLSELLEEYLLYFPQDLIEYLKNITLAFLNDSSLKPDKANQKESVFSYLVGLKNTARAVLWQIEENRTRSEKQPSIDSHSNQIFTRELQIQKNQAAIDWANSRLEQIETISEAKGWKL</sequence>
<dbReference type="Proteomes" id="UP000010478">
    <property type="component" value="Chromosome"/>
</dbReference>
<dbReference type="eggNOG" id="ENOG5032QVD">
    <property type="taxonomic scope" value="Bacteria"/>
</dbReference>
<keyword evidence="2" id="KW-1185">Reference proteome</keyword>
<proteinExistence type="predicted"/>
<reference evidence="1 2" key="1">
    <citation type="submission" date="2012-05" db="EMBL/GenBank/DDBJ databases">
        <title>Finished chromosome of genome of Oscillatoria sp. PCC 7112.</title>
        <authorList>
            <consortium name="US DOE Joint Genome Institute"/>
            <person name="Gugger M."/>
            <person name="Coursin T."/>
            <person name="Rippka R."/>
            <person name="Tandeau De Marsac N."/>
            <person name="Huntemann M."/>
            <person name="Wei C.-L."/>
            <person name="Han J."/>
            <person name="Detter J.C."/>
            <person name="Han C."/>
            <person name="Tapia R."/>
            <person name="Davenport K."/>
            <person name="Daligault H."/>
            <person name="Erkkila T."/>
            <person name="Gu W."/>
            <person name="Munk A.C.C."/>
            <person name="Teshima H."/>
            <person name="Xu Y."/>
            <person name="Chain P."/>
            <person name="Chen A."/>
            <person name="Krypides N."/>
            <person name="Mavromatis K."/>
            <person name="Markowitz V."/>
            <person name="Szeto E."/>
            <person name="Ivanova N."/>
            <person name="Mikhailova N."/>
            <person name="Ovchinnikova G."/>
            <person name="Pagani I."/>
            <person name="Pati A."/>
            <person name="Goodwin L."/>
            <person name="Peters L."/>
            <person name="Pitluck S."/>
            <person name="Woyke T."/>
            <person name="Kerfeld C."/>
        </authorList>
    </citation>
    <scope>NUCLEOTIDE SEQUENCE [LARGE SCALE GENOMIC DNA]</scope>
    <source>
        <strain evidence="1 2">PCC 7112</strain>
    </source>
</reference>
<dbReference type="RefSeq" id="WP_015175213.1">
    <property type="nucleotide sequence ID" value="NC_019729.1"/>
</dbReference>
<dbReference type="STRING" id="179408.Osc7112_1360"/>
<organism evidence="1 2">
    <name type="scientific">Phormidium nigroviride PCC 7112</name>
    <dbReference type="NCBI Taxonomy" id="179408"/>
    <lineage>
        <taxon>Bacteria</taxon>
        <taxon>Bacillati</taxon>
        <taxon>Cyanobacteriota</taxon>
        <taxon>Cyanophyceae</taxon>
        <taxon>Oscillatoriophycideae</taxon>
        <taxon>Oscillatoriales</taxon>
        <taxon>Oscillatoriaceae</taxon>
        <taxon>Phormidium</taxon>
    </lineage>
</organism>
<accession>K9VD82</accession>
<name>K9VD82_9CYAN</name>
<dbReference type="KEGG" id="oni:Osc7112_1360"/>